<sequence length="337" mass="36818">MVSSLKGTGNWTYGKKVLFNLLLNWKLQVDIALSGLSLINRACKDAGIESILLRAIHSEVAARAADRSSTAPTVPPLHHSIPAEYAEFADVFDEIAADSLPEHRPYNLKIDLEEGASPPLGRIYPLSEKELVALKDFIDKQLATGAITPSSSPHGALVLFVLKKSTPNWTLLTLTIYPIIRTDPPVDPDDPGADNNNNDLDDDSGGLPRGGPGGPGGPRSPISPDIPNEQRAMLELLYFTDQRKVNYTLSYLSGSAKEWFVPDILDPDLDSLPAWTSSFKSPCKDNFDVYDAQGEAEDSLGNLKMKETENIWFNTLAASTNWDSATYFCSSQISYSC</sequence>
<organism evidence="2 3">
    <name type="scientific">Lentinula edodes</name>
    <name type="common">Shiitake mushroom</name>
    <name type="synonym">Lentinus edodes</name>
    <dbReference type="NCBI Taxonomy" id="5353"/>
    <lineage>
        <taxon>Eukaryota</taxon>
        <taxon>Fungi</taxon>
        <taxon>Dikarya</taxon>
        <taxon>Basidiomycota</taxon>
        <taxon>Agaricomycotina</taxon>
        <taxon>Agaricomycetes</taxon>
        <taxon>Agaricomycetidae</taxon>
        <taxon>Agaricales</taxon>
        <taxon>Marasmiineae</taxon>
        <taxon>Omphalotaceae</taxon>
        <taxon>Lentinula</taxon>
    </lineage>
</organism>
<comment type="caution">
    <text evidence="2">The sequence shown here is derived from an EMBL/GenBank/DDBJ whole genome shotgun (WGS) entry which is preliminary data.</text>
</comment>
<evidence type="ECO:0000256" key="1">
    <source>
        <dbReference type="SAM" id="MobiDB-lite"/>
    </source>
</evidence>
<accession>A0A1Q3EP72</accession>
<dbReference type="Proteomes" id="UP000188533">
    <property type="component" value="Unassembled WGS sequence"/>
</dbReference>
<dbReference type="PANTHER" id="PTHR15503:SF22">
    <property type="entry name" value="TRANSPOSON TY3-I GAG POLYPROTEIN"/>
    <property type="match status" value="1"/>
</dbReference>
<dbReference type="SUPFAM" id="SSF56672">
    <property type="entry name" value="DNA/RNA polymerases"/>
    <property type="match status" value="1"/>
</dbReference>
<keyword evidence="3" id="KW-1185">Reference proteome</keyword>
<dbReference type="PANTHER" id="PTHR15503">
    <property type="entry name" value="LDOC1 RELATED"/>
    <property type="match status" value="1"/>
</dbReference>
<dbReference type="STRING" id="5353.A0A1Q3EP72"/>
<reference evidence="2 3" key="2">
    <citation type="submission" date="2017-02" db="EMBL/GenBank/DDBJ databases">
        <title>A genome survey and senescence transcriptome analysis in Lentinula edodes.</title>
        <authorList>
            <person name="Sakamoto Y."/>
            <person name="Nakade K."/>
            <person name="Sato S."/>
            <person name="Yoshida Y."/>
            <person name="Miyazaki K."/>
            <person name="Natsume S."/>
            <person name="Konno N."/>
        </authorList>
    </citation>
    <scope>NUCLEOTIDE SEQUENCE [LARGE SCALE GENOMIC DNA]</scope>
    <source>
        <strain evidence="2 3">NBRC 111202</strain>
    </source>
</reference>
<gene>
    <name evidence="2" type="ORF">LENED_011127</name>
</gene>
<dbReference type="Gene3D" id="3.10.10.10">
    <property type="entry name" value="HIV Type 1 Reverse Transcriptase, subunit A, domain 1"/>
    <property type="match status" value="1"/>
</dbReference>
<name>A0A1Q3EP72_LENED</name>
<dbReference type="EMBL" id="BDGU01000921">
    <property type="protein sequence ID" value="GAW09007.1"/>
    <property type="molecule type" value="Genomic_DNA"/>
</dbReference>
<dbReference type="InterPro" id="IPR032567">
    <property type="entry name" value="RTL1-rel"/>
</dbReference>
<dbReference type="AlphaFoldDB" id="A0A1Q3EP72"/>
<feature type="compositionally biased region" description="Gly residues" evidence="1">
    <location>
        <begin position="207"/>
        <end position="217"/>
    </location>
</feature>
<feature type="region of interest" description="Disordered" evidence="1">
    <location>
        <begin position="185"/>
        <end position="226"/>
    </location>
</feature>
<protein>
    <submittedName>
        <fullName evidence="2">Uncharacterized protein</fullName>
    </submittedName>
</protein>
<reference evidence="2 3" key="1">
    <citation type="submission" date="2016-08" db="EMBL/GenBank/DDBJ databases">
        <authorList>
            <consortium name="Lentinula edodes genome sequencing consortium"/>
            <person name="Sakamoto Y."/>
            <person name="Nakade K."/>
            <person name="Sato S."/>
            <person name="Yoshida Y."/>
            <person name="Miyazaki K."/>
            <person name="Natsume S."/>
            <person name="Konno N."/>
        </authorList>
    </citation>
    <scope>NUCLEOTIDE SEQUENCE [LARGE SCALE GENOMIC DNA]</scope>
    <source>
        <strain evidence="2 3">NBRC 111202</strain>
    </source>
</reference>
<evidence type="ECO:0000313" key="3">
    <source>
        <dbReference type="Proteomes" id="UP000188533"/>
    </source>
</evidence>
<dbReference type="InterPro" id="IPR043502">
    <property type="entry name" value="DNA/RNA_pol_sf"/>
</dbReference>
<evidence type="ECO:0000313" key="2">
    <source>
        <dbReference type="EMBL" id="GAW09007.1"/>
    </source>
</evidence>
<proteinExistence type="predicted"/>